<dbReference type="AlphaFoldDB" id="A0AAV2P7J1"/>
<sequence>MSQEQARDKLDHEYKLNKLKLNDITEVQFVNDEDKGTVVKQKQRSAACE</sequence>
<accession>A0AAV2P7J1</accession>
<organism evidence="1 2">
    <name type="scientific">Lasius platythorax</name>
    <dbReference type="NCBI Taxonomy" id="488582"/>
    <lineage>
        <taxon>Eukaryota</taxon>
        <taxon>Metazoa</taxon>
        <taxon>Ecdysozoa</taxon>
        <taxon>Arthropoda</taxon>
        <taxon>Hexapoda</taxon>
        <taxon>Insecta</taxon>
        <taxon>Pterygota</taxon>
        <taxon>Neoptera</taxon>
        <taxon>Endopterygota</taxon>
        <taxon>Hymenoptera</taxon>
        <taxon>Apocrita</taxon>
        <taxon>Aculeata</taxon>
        <taxon>Formicoidea</taxon>
        <taxon>Formicidae</taxon>
        <taxon>Formicinae</taxon>
        <taxon>Lasius</taxon>
        <taxon>Lasius</taxon>
    </lineage>
</organism>
<proteinExistence type="predicted"/>
<reference evidence="1" key="1">
    <citation type="submission" date="2024-04" db="EMBL/GenBank/DDBJ databases">
        <authorList>
            <consortium name="Molecular Ecology Group"/>
        </authorList>
    </citation>
    <scope>NUCLEOTIDE SEQUENCE</scope>
</reference>
<dbReference type="EMBL" id="OZ034831">
    <property type="protein sequence ID" value="CAL1688502.1"/>
    <property type="molecule type" value="Genomic_DNA"/>
</dbReference>
<protein>
    <submittedName>
        <fullName evidence="1">Uncharacterized protein</fullName>
    </submittedName>
</protein>
<evidence type="ECO:0000313" key="1">
    <source>
        <dbReference type="EMBL" id="CAL1688502.1"/>
    </source>
</evidence>
<evidence type="ECO:0000313" key="2">
    <source>
        <dbReference type="Proteomes" id="UP001497644"/>
    </source>
</evidence>
<dbReference type="Proteomes" id="UP001497644">
    <property type="component" value="Chromosome 8"/>
</dbReference>
<keyword evidence="2" id="KW-1185">Reference proteome</keyword>
<name>A0AAV2P7J1_9HYME</name>
<gene>
    <name evidence="1" type="ORF">LPLAT_LOCUS13558</name>
</gene>